<organism evidence="1 2">
    <name type="scientific">Paenibacillus swuensis</name>
    <dbReference type="NCBI Taxonomy" id="1178515"/>
    <lineage>
        <taxon>Bacteria</taxon>
        <taxon>Bacillati</taxon>
        <taxon>Bacillota</taxon>
        <taxon>Bacilli</taxon>
        <taxon>Bacillales</taxon>
        <taxon>Paenibacillaceae</taxon>
        <taxon>Paenibacillus</taxon>
    </lineage>
</organism>
<evidence type="ECO:0000313" key="2">
    <source>
        <dbReference type="Proteomes" id="UP000076927"/>
    </source>
</evidence>
<dbReference type="OrthoDB" id="2570766at2"/>
<dbReference type="AlphaFoldDB" id="A0A172TFN5"/>
<dbReference type="RefSeq" id="WP_068605011.1">
    <property type="nucleotide sequence ID" value="NZ_CP011388.1"/>
</dbReference>
<sequence>MITKLSNERFEKAKSYIKEHGRTLDQSRLDYYLHHGSKENVLNVLRTHQNLDGGFQDMGEGPRNFSSPIGTSVAFQLLTDLDVPVNDPMVQNGLKYIVETFDHDLGLWQPAFNWLHEEVNLVQSWGNPSAELVGYLNHYKEIVSNTFLDKLLNITARNMLLVKRPMDTFVLLCYMRLVKFAPDGLKELIIQRLQEDVPKVIETDPAKWSKWCTKPYWFAISSTSPVADIINQDVIRNLEYEIQNQTDEGFFPPHWNDTEENLWNWKSILTIDVLKALRNYNMIDQ</sequence>
<dbReference type="InterPro" id="IPR008930">
    <property type="entry name" value="Terpenoid_cyclase/PrenylTrfase"/>
</dbReference>
<dbReference type="PATRIC" id="fig|1178515.4.peg.1118"/>
<name>A0A172TFN5_9BACL</name>
<reference evidence="1 2" key="1">
    <citation type="submission" date="2015-01" db="EMBL/GenBank/DDBJ databases">
        <title>Paenibacillus swuensis/DY6/whole genome sequencing.</title>
        <authorList>
            <person name="Kim M.K."/>
            <person name="Srinivasan S."/>
            <person name="Lee J.-J."/>
        </authorList>
    </citation>
    <scope>NUCLEOTIDE SEQUENCE [LARGE SCALE GENOMIC DNA]</scope>
    <source>
        <strain evidence="1 2">DY6</strain>
    </source>
</reference>
<gene>
    <name evidence="1" type="ORF">SY83_05510</name>
</gene>
<dbReference type="Proteomes" id="UP000076927">
    <property type="component" value="Chromosome"/>
</dbReference>
<dbReference type="KEGG" id="pswu:SY83_05510"/>
<dbReference type="SUPFAM" id="SSF48239">
    <property type="entry name" value="Terpenoid cyclases/Protein prenyltransferases"/>
    <property type="match status" value="1"/>
</dbReference>
<dbReference type="Gene3D" id="1.50.10.20">
    <property type="match status" value="1"/>
</dbReference>
<accession>A0A172TFN5</accession>
<keyword evidence="2" id="KW-1185">Reference proteome</keyword>
<dbReference type="EMBL" id="CP011388">
    <property type="protein sequence ID" value="ANE45851.1"/>
    <property type="molecule type" value="Genomic_DNA"/>
</dbReference>
<proteinExistence type="predicted"/>
<dbReference type="STRING" id="1178515.SY83_05510"/>
<evidence type="ECO:0000313" key="1">
    <source>
        <dbReference type="EMBL" id="ANE45851.1"/>
    </source>
</evidence>
<protein>
    <submittedName>
        <fullName evidence="1">Uncharacterized protein</fullName>
    </submittedName>
</protein>